<dbReference type="Pfam" id="PF00151">
    <property type="entry name" value="Lipase"/>
    <property type="match status" value="1"/>
</dbReference>
<dbReference type="Gene3D" id="3.40.50.1820">
    <property type="entry name" value="alpha/beta hydrolase"/>
    <property type="match status" value="1"/>
</dbReference>
<evidence type="ECO:0000259" key="5">
    <source>
        <dbReference type="Pfam" id="PF00151"/>
    </source>
</evidence>
<comment type="subcellular location">
    <subcellularLocation>
        <location evidence="1">Secreted</location>
    </subcellularLocation>
</comment>
<gene>
    <name evidence="6" type="ORF">OBRU01_00986</name>
</gene>
<dbReference type="STRING" id="104452.A0A0L7LUS6"/>
<evidence type="ECO:0000313" key="7">
    <source>
        <dbReference type="Proteomes" id="UP000037510"/>
    </source>
</evidence>
<organism evidence="6 7">
    <name type="scientific">Operophtera brumata</name>
    <name type="common">Winter moth</name>
    <name type="synonym">Phalaena brumata</name>
    <dbReference type="NCBI Taxonomy" id="104452"/>
    <lineage>
        <taxon>Eukaryota</taxon>
        <taxon>Metazoa</taxon>
        <taxon>Ecdysozoa</taxon>
        <taxon>Arthropoda</taxon>
        <taxon>Hexapoda</taxon>
        <taxon>Insecta</taxon>
        <taxon>Pterygota</taxon>
        <taxon>Neoptera</taxon>
        <taxon>Endopterygota</taxon>
        <taxon>Lepidoptera</taxon>
        <taxon>Glossata</taxon>
        <taxon>Ditrysia</taxon>
        <taxon>Geometroidea</taxon>
        <taxon>Geometridae</taxon>
        <taxon>Larentiinae</taxon>
        <taxon>Operophtera</taxon>
    </lineage>
</organism>
<proteinExistence type="inferred from homology"/>
<name>A0A0L7LUS6_OPEBR</name>
<evidence type="ECO:0000313" key="6">
    <source>
        <dbReference type="EMBL" id="KOB79144.1"/>
    </source>
</evidence>
<feature type="domain" description="Lipase" evidence="5">
    <location>
        <begin position="3"/>
        <end position="165"/>
    </location>
</feature>
<dbReference type="PANTHER" id="PTHR11610">
    <property type="entry name" value="LIPASE"/>
    <property type="match status" value="1"/>
</dbReference>
<reference evidence="6 7" key="1">
    <citation type="journal article" date="2015" name="Genome Biol. Evol.">
        <title>The genome of winter moth (Operophtera brumata) provides a genomic perspective on sexual dimorphism and phenology.</title>
        <authorList>
            <person name="Derks M.F."/>
            <person name="Smit S."/>
            <person name="Salis L."/>
            <person name="Schijlen E."/>
            <person name="Bossers A."/>
            <person name="Mateman C."/>
            <person name="Pijl A.S."/>
            <person name="de Ridder D."/>
            <person name="Groenen M.A."/>
            <person name="Visser M.E."/>
            <person name="Megens H.J."/>
        </authorList>
    </citation>
    <scope>NUCLEOTIDE SEQUENCE [LARGE SCALE GENOMIC DNA]</scope>
    <source>
        <strain evidence="6">WM2013NL</strain>
        <tissue evidence="6">Head and thorax</tissue>
    </source>
</reference>
<dbReference type="EMBL" id="JTDY01000054">
    <property type="protein sequence ID" value="KOB79144.1"/>
    <property type="molecule type" value="Genomic_DNA"/>
</dbReference>
<dbReference type="PANTHER" id="PTHR11610:SF37">
    <property type="entry name" value="GH01208P"/>
    <property type="match status" value="1"/>
</dbReference>
<dbReference type="InterPro" id="IPR029058">
    <property type="entry name" value="AB_hydrolase_fold"/>
</dbReference>
<dbReference type="GO" id="GO:0017171">
    <property type="term" value="F:serine hydrolase activity"/>
    <property type="evidence" value="ECO:0007669"/>
    <property type="project" value="TreeGrafter"/>
</dbReference>
<evidence type="ECO:0000256" key="4">
    <source>
        <dbReference type="RuleBase" id="RU004262"/>
    </source>
</evidence>
<keyword evidence="3" id="KW-0964">Secreted</keyword>
<sequence>MDVATIGKETARAMSRLLKQGVPVEGVHFVGHSLGAHVLAYAARSLAARGFKIPRLTGLDPAYPGFYPPILGQPVSKADATFVDIIHTDGGGYGAPGKTGHADFWPNGGHAKQPGCLSATVLLTDEDFCSHWRSWAFWAESVGGGEFLARRCASYDSFLRGQCQGAPLVHMGLEAAPGYVTFRPLSSKLSTISALKRRWHGASLLATSQ</sequence>
<dbReference type="AlphaFoldDB" id="A0A0L7LUS6"/>
<evidence type="ECO:0000256" key="3">
    <source>
        <dbReference type="ARBA" id="ARBA00022525"/>
    </source>
</evidence>
<dbReference type="GO" id="GO:0016042">
    <property type="term" value="P:lipid catabolic process"/>
    <property type="evidence" value="ECO:0007669"/>
    <property type="project" value="TreeGrafter"/>
</dbReference>
<keyword evidence="7" id="KW-1185">Reference proteome</keyword>
<evidence type="ECO:0000256" key="1">
    <source>
        <dbReference type="ARBA" id="ARBA00004613"/>
    </source>
</evidence>
<accession>A0A0L7LUS6</accession>
<dbReference type="GO" id="GO:0005615">
    <property type="term" value="C:extracellular space"/>
    <property type="evidence" value="ECO:0007669"/>
    <property type="project" value="TreeGrafter"/>
</dbReference>
<protein>
    <submittedName>
        <fullName evidence="6">Vitellogenin</fullName>
    </submittedName>
</protein>
<comment type="similarity">
    <text evidence="2 4">Belongs to the AB hydrolase superfamily. Lipase family.</text>
</comment>
<dbReference type="SUPFAM" id="SSF53474">
    <property type="entry name" value="alpha/beta-Hydrolases"/>
    <property type="match status" value="1"/>
</dbReference>
<dbReference type="PRINTS" id="PR00821">
    <property type="entry name" value="TAGLIPASE"/>
</dbReference>
<evidence type="ECO:0000256" key="2">
    <source>
        <dbReference type="ARBA" id="ARBA00010701"/>
    </source>
</evidence>
<dbReference type="InterPro" id="IPR000734">
    <property type="entry name" value="TAG_lipase"/>
</dbReference>
<dbReference type="InterPro" id="IPR013818">
    <property type="entry name" value="Lipase"/>
</dbReference>
<dbReference type="Proteomes" id="UP000037510">
    <property type="component" value="Unassembled WGS sequence"/>
</dbReference>
<comment type="caution">
    <text evidence="6">The sequence shown here is derived from an EMBL/GenBank/DDBJ whole genome shotgun (WGS) entry which is preliminary data.</text>
</comment>
<dbReference type="GO" id="GO:0016298">
    <property type="term" value="F:lipase activity"/>
    <property type="evidence" value="ECO:0007669"/>
    <property type="project" value="InterPro"/>
</dbReference>